<keyword evidence="3" id="KW-1185">Reference proteome</keyword>
<comment type="caution">
    <text evidence="2">The sequence shown here is derived from an EMBL/GenBank/DDBJ whole genome shotgun (WGS) entry which is preliminary data.</text>
</comment>
<reference evidence="2 3" key="1">
    <citation type="journal article" date="2016" name="Genome Announc.">
        <title>Draft Genome Sequence of Planomonospora sphaerica JCM9374, a Rare Actinomycete.</title>
        <authorList>
            <person name="Dohra H."/>
            <person name="Suzuki T."/>
            <person name="Inoue Y."/>
            <person name="Kodani S."/>
        </authorList>
    </citation>
    <scope>NUCLEOTIDE SEQUENCE [LARGE SCALE GENOMIC DNA]</scope>
    <source>
        <strain evidence="2 3">JCM 9374</strain>
    </source>
</reference>
<keyword evidence="2" id="KW-0449">Lipoprotein</keyword>
<dbReference type="RefSeq" id="WP_153054269.1">
    <property type="nucleotide sequence ID" value="NZ_BDCX01000007.1"/>
</dbReference>
<dbReference type="EMBL" id="BDCX01000007">
    <property type="protein sequence ID" value="GAT67404.1"/>
    <property type="molecule type" value="Genomic_DNA"/>
</dbReference>
<reference evidence="3" key="2">
    <citation type="submission" date="2016-04" db="EMBL/GenBank/DDBJ databases">
        <title>Planomonospora sphaerica JCM9374 whole genome shotgun sequence.</title>
        <authorList>
            <person name="Suzuki T."/>
            <person name="Dohra H."/>
            <person name="Kodani S."/>
        </authorList>
    </citation>
    <scope>NUCLEOTIDE SEQUENCE [LARGE SCALE GENOMIC DNA]</scope>
    <source>
        <strain evidence="3">JCM 9374</strain>
    </source>
</reference>
<keyword evidence="1" id="KW-0812">Transmembrane</keyword>
<proteinExistence type="predicted"/>
<evidence type="ECO:0000313" key="2">
    <source>
        <dbReference type="EMBL" id="GAT67404.1"/>
    </source>
</evidence>
<name>A0A161LHY8_9ACTN</name>
<keyword evidence="1" id="KW-0472">Membrane</keyword>
<gene>
    <name evidence="2" type="ORF">PS9374_03057</name>
</gene>
<feature type="transmembrane region" description="Helical" evidence="1">
    <location>
        <begin position="38"/>
        <end position="57"/>
    </location>
</feature>
<dbReference type="AlphaFoldDB" id="A0A161LHY8"/>
<protein>
    <submittedName>
        <fullName evidence="2">Lipoprotein</fullName>
    </submittedName>
</protein>
<dbReference type="Proteomes" id="UP000077701">
    <property type="component" value="Unassembled WGS sequence"/>
</dbReference>
<organism evidence="2 3">
    <name type="scientific">Planomonospora sphaerica</name>
    <dbReference type="NCBI Taxonomy" id="161355"/>
    <lineage>
        <taxon>Bacteria</taxon>
        <taxon>Bacillati</taxon>
        <taxon>Actinomycetota</taxon>
        <taxon>Actinomycetes</taxon>
        <taxon>Streptosporangiales</taxon>
        <taxon>Streptosporangiaceae</taxon>
        <taxon>Planomonospora</taxon>
    </lineage>
</organism>
<dbReference type="OrthoDB" id="3526804at2"/>
<keyword evidence="1" id="KW-1133">Transmembrane helix</keyword>
<sequence length="294" mass="30941">MARMGKLGVGVGICGGLLLAAGVTGMTMWPMPTWATPAFVVGMMTTFAGVFTSAWSFHTTAFRRGMSVFEEQLGPEKSGGLFGMVRDLQDMARGNGDLLAAGVPATAVVLSMRDTGMTLNDQPMVGFELEVRPTGAAPYRVAHRETLPRLLVGAVLPGSVLSVRIDPADPRRLAVDWNRAPGREEPVVAEHLSAADLLTRGLPGTATVMGTFDLNGMTAGNGDPIVGFVLQVVPDGGGAPYQVRLGHRVPPAHLHRTVPGTRLPVRIAAEDPEKVAVDWEGEAAARAKTAPTAF</sequence>
<evidence type="ECO:0000256" key="1">
    <source>
        <dbReference type="SAM" id="Phobius"/>
    </source>
</evidence>
<accession>A0A161LHY8</accession>
<evidence type="ECO:0000313" key="3">
    <source>
        <dbReference type="Proteomes" id="UP000077701"/>
    </source>
</evidence>